<dbReference type="EMBL" id="JASAOK010000023">
    <property type="protein sequence ID" value="KAK6221170.1"/>
    <property type="molecule type" value="Genomic_DNA"/>
</dbReference>
<proteinExistence type="predicted"/>
<evidence type="ECO:0000313" key="2">
    <source>
        <dbReference type="EMBL" id="KAK6221170.1"/>
    </source>
</evidence>
<reference evidence="2 3" key="1">
    <citation type="submission" date="2023-04" db="EMBL/GenBank/DDBJ databases">
        <title>Colletotrichum tabacum stain YC1 causing leaf anthracnose on Nicotiana tabacum(L.) cv.</title>
        <authorList>
            <person name="Ji Z."/>
            <person name="Wang M."/>
            <person name="Zhang J."/>
            <person name="Wang N."/>
            <person name="Zhou Z."/>
        </authorList>
    </citation>
    <scope>NUCLEOTIDE SEQUENCE [LARGE SCALE GENOMIC DNA]</scope>
    <source>
        <strain evidence="2 3">YC1</strain>
    </source>
</reference>
<feature type="transmembrane region" description="Helical" evidence="1">
    <location>
        <begin position="30"/>
        <end position="51"/>
    </location>
</feature>
<keyword evidence="1" id="KW-0472">Membrane</keyword>
<dbReference type="AlphaFoldDB" id="A0AAV9THB8"/>
<comment type="caution">
    <text evidence="2">The sequence shown here is derived from an EMBL/GenBank/DDBJ whole genome shotgun (WGS) entry which is preliminary data.</text>
</comment>
<sequence length="114" mass="12749">MDVHYSQNPPLQTVQLKFPVAGPRGLITSWLWTLAAAVMLSAVVFGHHVWVARFGVAKFSLVGSEVGPEYKRRQYFMTHALDLFGTGSRMFPDKIWQATSDSVELIVVPPKFAD</sequence>
<protein>
    <submittedName>
        <fullName evidence="2">Cytochrome P450</fullName>
    </submittedName>
</protein>
<name>A0AAV9THB8_9PEZI</name>
<evidence type="ECO:0000313" key="3">
    <source>
        <dbReference type="Proteomes" id="UP001327957"/>
    </source>
</evidence>
<evidence type="ECO:0000256" key="1">
    <source>
        <dbReference type="SAM" id="Phobius"/>
    </source>
</evidence>
<dbReference type="Proteomes" id="UP001327957">
    <property type="component" value="Unassembled WGS sequence"/>
</dbReference>
<keyword evidence="1" id="KW-0812">Transmembrane</keyword>
<keyword evidence="3" id="KW-1185">Reference proteome</keyword>
<accession>A0AAV9THB8</accession>
<gene>
    <name evidence="2" type="ORF">QIS74_04899</name>
</gene>
<organism evidence="2 3">
    <name type="scientific">Colletotrichum tabaci</name>
    <dbReference type="NCBI Taxonomy" id="1209068"/>
    <lineage>
        <taxon>Eukaryota</taxon>
        <taxon>Fungi</taxon>
        <taxon>Dikarya</taxon>
        <taxon>Ascomycota</taxon>
        <taxon>Pezizomycotina</taxon>
        <taxon>Sordariomycetes</taxon>
        <taxon>Hypocreomycetidae</taxon>
        <taxon>Glomerellales</taxon>
        <taxon>Glomerellaceae</taxon>
        <taxon>Colletotrichum</taxon>
        <taxon>Colletotrichum destructivum species complex</taxon>
    </lineage>
</organism>
<keyword evidence="1" id="KW-1133">Transmembrane helix</keyword>